<dbReference type="Gene3D" id="1.20.1250.20">
    <property type="entry name" value="MFS general substrate transporter like domains"/>
    <property type="match status" value="1"/>
</dbReference>
<dbReference type="InterPro" id="IPR036259">
    <property type="entry name" value="MFS_trans_sf"/>
</dbReference>
<dbReference type="GO" id="GO:0022857">
    <property type="term" value="F:transmembrane transporter activity"/>
    <property type="evidence" value="ECO:0007669"/>
    <property type="project" value="InterPro"/>
</dbReference>
<dbReference type="Proteomes" id="UP000460157">
    <property type="component" value="Unassembled WGS sequence"/>
</dbReference>
<evidence type="ECO:0000256" key="4">
    <source>
        <dbReference type="ARBA" id="ARBA00022989"/>
    </source>
</evidence>
<feature type="transmembrane region" description="Helical" evidence="6">
    <location>
        <begin position="111"/>
        <end position="131"/>
    </location>
</feature>
<dbReference type="CDD" id="cd06173">
    <property type="entry name" value="MFS_MefA_like"/>
    <property type="match status" value="1"/>
</dbReference>
<evidence type="ECO:0000313" key="9">
    <source>
        <dbReference type="Proteomes" id="UP000460157"/>
    </source>
</evidence>
<evidence type="ECO:0000256" key="2">
    <source>
        <dbReference type="ARBA" id="ARBA00022475"/>
    </source>
</evidence>
<evidence type="ECO:0000256" key="6">
    <source>
        <dbReference type="SAM" id="Phobius"/>
    </source>
</evidence>
<dbReference type="PROSITE" id="PS50850">
    <property type="entry name" value="MFS"/>
    <property type="match status" value="1"/>
</dbReference>
<reference evidence="8 9" key="1">
    <citation type="submission" date="2019-12" db="EMBL/GenBank/DDBJ databases">
        <title>Nesterenkonia muleiensis sp. nov., a novel actinobacterium isolated from sap of Populus euphratica.</title>
        <authorList>
            <person name="Wang R."/>
        </authorList>
    </citation>
    <scope>NUCLEOTIDE SEQUENCE [LARGE SCALE GENOMIC DNA]</scope>
    <source>
        <strain evidence="8 9">F10</strain>
    </source>
</reference>
<dbReference type="RefSeq" id="WP_157321530.1">
    <property type="nucleotide sequence ID" value="NZ_BMFX01000029.1"/>
</dbReference>
<dbReference type="Pfam" id="PF07690">
    <property type="entry name" value="MFS_1"/>
    <property type="match status" value="1"/>
</dbReference>
<keyword evidence="5 6" id="KW-0472">Membrane</keyword>
<proteinExistence type="predicted"/>
<comment type="caution">
    <text evidence="8">The sequence shown here is derived from an EMBL/GenBank/DDBJ whole genome shotgun (WGS) entry which is preliminary data.</text>
</comment>
<keyword evidence="4 6" id="KW-1133">Transmembrane helix</keyword>
<organism evidence="8 9">
    <name type="scientific">Nesterenkonia alkaliphila</name>
    <dbReference type="NCBI Taxonomy" id="1463631"/>
    <lineage>
        <taxon>Bacteria</taxon>
        <taxon>Bacillati</taxon>
        <taxon>Actinomycetota</taxon>
        <taxon>Actinomycetes</taxon>
        <taxon>Micrococcales</taxon>
        <taxon>Micrococcaceae</taxon>
        <taxon>Nesterenkonia</taxon>
    </lineage>
</organism>
<gene>
    <name evidence="8" type="ORF">GNZ21_03905</name>
</gene>
<feature type="domain" description="Major facilitator superfamily (MFS) profile" evidence="7">
    <location>
        <begin position="232"/>
        <end position="418"/>
    </location>
</feature>
<accession>A0A7K1UGC0</accession>
<feature type="transmembrane region" description="Helical" evidence="6">
    <location>
        <begin position="57"/>
        <end position="77"/>
    </location>
</feature>
<dbReference type="PANTHER" id="PTHR23513:SF6">
    <property type="entry name" value="MAJOR FACILITATOR SUPERFAMILY ASSOCIATED DOMAIN-CONTAINING PROTEIN"/>
    <property type="match status" value="1"/>
</dbReference>
<dbReference type="InterPro" id="IPR020846">
    <property type="entry name" value="MFS_dom"/>
</dbReference>
<comment type="subcellular location">
    <subcellularLocation>
        <location evidence="1">Cell membrane</location>
        <topology evidence="1">Multi-pass membrane protein</topology>
    </subcellularLocation>
</comment>
<dbReference type="PANTHER" id="PTHR23513">
    <property type="entry name" value="INTEGRAL MEMBRANE EFFLUX PROTEIN-RELATED"/>
    <property type="match status" value="1"/>
</dbReference>
<keyword evidence="3 6" id="KW-0812">Transmembrane</keyword>
<evidence type="ECO:0000256" key="1">
    <source>
        <dbReference type="ARBA" id="ARBA00004651"/>
    </source>
</evidence>
<dbReference type="OrthoDB" id="9815525at2"/>
<evidence type="ECO:0000256" key="3">
    <source>
        <dbReference type="ARBA" id="ARBA00022692"/>
    </source>
</evidence>
<feature type="transmembrane region" description="Helical" evidence="6">
    <location>
        <begin position="369"/>
        <end position="388"/>
    </location>
</feature>
<feature type="transmembrane region" description="Helical" evidence="6">
    <location>
        <begin position="236"/>
        <end position="260"/>
    </location>
</feature>
<dbReference type="InterPro" id="IPR011701">
    <property type="entry name" value="MFS"/>
</dbReference>
<evidence type="ECO:0000313" key="8">
    <source>
        <dbReference type="EMBL" id="MVT25513.1"/>
    </source>
</evidence>
<feature type="transmembrane region" description="Helical" evidence="6">
    <location>
        <begin position="394"/>
        <end position="413"/>
    </location>
</feature>
<dbReference type="GO" id="GO:0005886">
    <property type="term" value="C:plasma membrane"/>
    <property type="evidence" value="ECO:0007669"/>
    <property type="project" value="UniProtKB-SubCell"/>
</dbReference>
<dbReference type="AlphaFoldDB" id="A0A7K1UGC0"/>
<keyword evidence="2" id="KW-1003">Cell membrane</keyword>
<keyword evidence="9" id="KW-1185">Reference proteome</keyword>
<protein>
    <submittedName>
        <fullName evidence="8">MFS transporter</fullName>
    </submittedName>
</protein>
<feature type="transmembrane region" description="Helical" evidence="6">
    <location>
        <begin position="299"/>
        <end position="316"/>
    </location>
</feature>
<evidence type="ECO:0000256" key="5">
    <source>
        <dbReference type="ARBA" id="ARBA00023136"/>
    </source>
</evidence>
<feature type="transmembrane region" description="Helical" evidence="6">
    <location>
        <begin position="266"/>
        <end position="287"/>
    </location>
</feature>
<evidence type="ECO:0000259" key="7">
    <source>
        <dbReference type="PROSITE" id="PS50850"/>
    </source>
</evidence>
<name>A0A7K1UGC0_9MICC</name>
<sequence length="418" mass="43696">MRSAADAPLPEEPLRVPGFARFWTGSTLSFFAVAVTTVAVDALVINELGASEAQVGIIRAVQFLPYLLVGLLAGALVDRWRKKPVLVLSTLGSGVVLAVIPALWWAGSLSLAAVAAVLFLAGVCSVFTAAAQQSVLPFLVQRPQLVMANARLGQSMTVAQTSGPPLGGGLVSLMGAAASLGASAVGHLASALLYTRMNVPVPPAAAPAPAAARLSIWRDIRAGMSFLYRHRTLTPLALSTHIWFLANSAAVTVFALFALRHLGLSPFLYGLTLALAGVMGLLGALLAPRMGRRLGEGNTVILARLLYPICWGLVALAPQDPVWGLVMLALAQSLYGFCMGFEDPNEMGYCQAVTPQQLLGRMHATMRSANRSMAVVGALLGGILAGVIGYHNTLWAVAGVFVLAALIIGFSPMRGARV</sequence>
<feature type="transmembrane region" description="Helical" evidence="6">
    <location>
        <begin position="22"/>
        <end position="45"/>
    </location>
</feature>
<dbReference type="EMBL" id="WRPM01000026">
    <property type="protein sequence ID" value="MVT25513.1"/>
    <property type="molecule type" value="Genomic_DNA"/>
</dbReference>
<feature type="transmembrane region" description="Helical" evidence="6">
    <location>
        <begin position="322"/>
        <end position="341"/>
    </location>
</feature>
<feature type="transmembrane region" description="Helical" evidence="6">
    <location>
        <begin position="84"/>
        <end position="105"/>
    </location>
</feature>
<dbReference type="SUPFAM" id="SSF103473">
    <property type="entry name" value="MFS general substrate transporter"/>
    <property type="match status" value="1"/>
</dbReference>